<accession>A0A066TXY3</accession>
<dbReference type="Pfam" id="PF01872">
    <property type="entry name" value="RibD_C"/>
    <property type="match status" value="1"/>
</dbReference>
<reference evidence="2 3" key="1">
    <citation type="submission" date="2014-05" db="EMBL/GenBank/DDBJ databases">
        <title>Draft genome sequence of Amycolatopsis rifamycinica DSM 46095.</title>
        <authorList>
            <person name="Lal R."/>
            <person name="Saxena A."/>
            <person name="Kumari R."/>
            <person name="Mukherjee U."/>
            <person name="Singh P."/>
            <person name="Sangwan N."/>
            <person name="Mahato N.K."/>
        </authorList>
    </citation>
    <scope>NUCLEOTIDE SEQUENCE [LARGE SCALE GENOMIC DNA]</scope>
    <source>
        <strain evidence="2 3">DSM 46095</strain>
    </source>
</reference>
<sequence>MTATYTFDIFSTLDGFANHNGDWGGYWGKQGPEFLAHRAAAHRDPLRMVLGARTYAGNAPFLDAGFDRGLLDTWIVRMFASPVTVLSSRLTEPLDWPGTTIEPGDPIDVVRRLKVESAVPLRSHGSLTLNRALLNAGLVDTIEVTVFPVISGDTGVDRVFDGVADFDLELLGARTFDGHTQVLTYRPARH</sequence>
<name>A0A066TXY3_9PSEU</name>
<dbReference type="STRING" id="287986.DV20_23860"/>
<dbReference type="GO" id="GO:0009231">
    <property type="term" value="P:riboflavin biosynthetic process"/>
    <property type="evidence" value="ECO:0007669"/>
    <property type="project" value="InterPro"/>
</dbReference>
<dbReference type="RefSeq" id="WP_043783806.1">
    <property type="nucleotide sequence ID" value="NZ_JMQI01000050.1"/>
</dbReference>
<dbReference type="GO" id="GO:0008703">
    <property type="term" value="F:5-amino-6-(5-phosphoribosylamino)uracil reductase activity"/>
    <property type="evidence" value="ECO:0007669"/>
    <property type="project" value="InterPro"/>
</dbReference>
<dbReference type="OrthoDB" id="7342392at2"/>
<evidence type="ECO:0000259" key="1">
    <source>
        <dbReference type="Pfam" id="PF01872"/>
    </source>
</evidence>
<evidence type="ECO:0000313" key="3">
    <source>
        <dbReference type="Proteomes" id="UP000027345"/>
    </source>
</evidence>
<comment type="caution">
    <text evidence="2">The sequence shown here is derived from an EMBL/GenBank/DDBJ whole genome shotgun (WGS) entry which is preliminary data.</text>
</comment>
<dbReference type="InterPro" id="IPR002734">
    <property type="entry name" value="RibDG_C"/>
</dbReference>
<gene>
    <name evidence="2" type="ORF">DV20_23860</name>
</gene>
<dbReference type="Gene3D" id="3.40.430.10">
    <property type="entry name" value="Dihydrofolate Reductase, subunit A"/>
    <property type="match status" value="1"/>
</dbReference>
<organism evidence="2 3">
    <name type="scientific">Amycolatopsis rifamycinica</name>
    <dbReference type="NCBI Taxonomy" id="287986"/>
    <lineage>
        <taxon>Bacteria</taxon>
        <taxon>Bacillati</taxon>
        <taxon>Actinomycetota</taxon>
        <taxon>Actinomycetes</taxon>
        <taxon>Pseudonocardiales</taxon>
        <taxon>Pseudonocardiaceae</taxon>
        <taxon>Amycolatopsis</taxon>
    </lineage>
</organism>
<feature type="domain" description="Bacterial bifunctional deaminase-reductase C-terminal" evidence="1">
    <location>
        <begin position="6"/>
        <end position="179"/>
    </location>
</feature>
<proteinExistence type="predicted"/>
<keyword evidence="3" id="KW-1185">Reference proteome</keyword>
<evidence type="ECO:0000313" key="2">
    <source>
        <dbReference type="EMBL" id="KDN19675.1"/>
    </source>
</evidence>
<protein>
    <submittedName>
        <fullName evidence="2">Deaminase/reductase</fullName>
    </submittedName>
</protein>
<dbReference type="AlphaFoldDB" id="A0A066TXY3"/>
<dbReference type="SUPFAM" id="SSF53597">
    <property type="entry name" value="Dihydrofolate reductase-like"/>
    <property type="match status" value="1"/>
</dbReference>
<dbReference type="Proteomes" id="UP000027345">
    <property type="component" value="Unassembled WGS sequence"/>
</dbReference>
<dbReference type="InterPro" id="IPR024072">
    <property type="entry name" value="DHFR-like_dom_sf"/>
</dbReference>
<dbReference type="eggNOG" id="COG0262">
    <property type="taxonomic scope" value="Bacteria"/>
</dbReference>
<dbReference type="EMBL" id="JMQI01000050">
    <property type="protein sequence ID" value="KDN19675.1"/>
    <property type="molecule type" value="Genomic_DNA"/>
</dbReference>